<dbReference type="RefSeq" id="WP_127698474.1">
    <property type="nucleotide sequence ID" value="NZ_SACS01000006.1"/>
</dbReference>
<comment type="caution">
    <text evidence="1">The sequence shown here is derived from an EMBL/GenBank/DDBJ whole genome shotgun (WGS) entry which is preliminary data.</text>
</comment>
<accession>A0A437R037</accession>
<dbReference type="InterPro" id="IPR054222">
    <property type="entry name" value="DUF6942"/>
</dbReference>
<reference evidence="1 2" key="1">
    <citation type="submission" date="2019-01" db="EMBL/GenBank/DDBJ databases">
        <authorList>
            <person name="Chen W.-M."/>
        </authorList>
    </citation>
    <scope>NUCLEOTIDE SEQUENCE [LARGE SCALE GENOMIC DNA]</scope>
    <source>
        <strain evidence="1 2">KYPC3</strain>
    </source>
</reference>
<keyword evidence="2" id="KW-1185">Reference proteome</keyword>
<evidence type="ECO:0000313" key="2">
    <source>
        <dbReference type="Proteomes" id="UP000283077"/>
    </source>
</evidence>
<dbReference type="OrthoDB" id="6077837at2"/>
<evidence type="ECO:0000313" key="1">
    <source>
        <dbReference type="EMBL" id="RVU40145.1"/>
    </source>
</evidence>
<dbReference type="Proteomes" id="UP000283077">
    <property type="component" value="Unassembled WGS sequence"/>
</dbReference>
<dbReference type="Pfam" id="PF22098">
    <property type="entry name" value="DUF6942"/>
    <property type="match status" value="1"/>
</dbReference>
<gene>
    <name evidence="1" type="ORF">EOE67_07805</name>
</gene>
<dbReference type="EMBL" id="SACS01000006">
    <property type="protein sequence ID" value="RVU40145.1"/>
    <property type="molecule type" value="Genomic_DNA"/>
</dbReference>
<organism evidence="1 2">
    <name type="scientific">Rheinheimera riviphila</name>
    <dbReference type="NCBI Taxonomy" id="1834037"/>
    <lineage>
        <taxon>Bacteria</taxon>
        <taxon>Pseudomonadati</taxon>
        <taxon>Pseudomonadota</taxon>
        <taxon>Gammaproteobacteria</taxon>
        <taxon>Chromatiales</taxon>
        <taxon>Chromatiaceae</taxon>
        <taxon>Rheinheimera</taxon>
    </lineage>
</organism>
<name>A0A437R037_9GAMM</name>
<proteinExistence type="predicted"/>
<sequence length="197" mass="21922">MVSVVTNHCCFGDVNARFRVYLAAPPAMEAYQQLSGVQPLQAGEIDQIYRHCGNGWRKIFNVYAKLLFALPPTHFAFATPASSWQQFRDLQLLQAGSGTALCFSAPQFGKEDVFHLIAGRTLAKHLITQGLEADLHWLSSEFAVDPARKLLVTPFFDYRQLNNEKITVSAKLLQLLADQVSEIERFLDCSSQLGSSG</sequence>
<protein>
    <submittedName>
        <fullName evidence="1">Uncharacterized protein</fullName>
    </submittedName>
</protein>
<dbReference type="AlphaFoldDB" id="A0A437R037"/>